<dbReference type="EMBL" id="QFFF01000001">
    <property type="protein sequence ID" value="PWG03119.1"/>
    <property type="molecule type" value="Genomic_DNA"/>
</dbReference>
<organism evidence="1 2">
    <name type="scientific">Allosphingosinicella humi</name>
    <dbReference type="NCBI Taxonomy" id="2068657"/>
    <lineage>
        <taxon>Bacteria</taxon>
        <taxon>Pseudomonadati</taxon>
        <taxon>Pseudomonadota</taxon>
        <taxon>Alphaproteobacteria</taxon>
        <taxon>Sphingomonadales</taxon>
        <taxon>Sphingomonadaceae</taxon>
        <taxon>Allosphingosinicella</taxon>
    </lineage>
</organism>
<name>A0A2U2J441_9SPHN</name>
<protein>
    <submittedName>
        <fullName evidence="1">Uncharacterized protein</fullName>
    </submittedName>
</protein>
<evidence type="ECO:0000313" key="1">
    <source>
        <dbReference type="EMBL" id="PWG03119.1"/>
    </source>
</evidence>
<sequence length="118" mass="12196">MSAVAAPAQPLTAEQAMANYRGAFVPLAELDCPKSEDTDEIVVCGRPTGAPDPSRLPLPVEPLPGDRISGEAMSAVETANMKDECSPVGRQSSCGGFIPIFPIIGVAMKAVKALVDGE</sequence>
<gene>
    <name evidence="1" type="ORF">DF286_09765</name>
</gene>
<keyword evidence="2" id="KW-1185">Reference proteome</keyword>
<dbReference type="AlphaFoldDB" id="A0A2U2J441"/>
<comment type="caution">
    <text evidence="1">The sequence shown here is derived from an EMBL/GenBank/DDBJ whole genome shotgun (WGS) entry which is preliminary data.</text>
</comment>
<dbReference type="Proteomes" id="UP000245916">
    <property type="component" value="Unassembled WGS sequence"/>
</dbReference>
<reference evidence="1 2" key="1">
    <citation type="submission" date="2018-05" db="EMBL/GenBank/DDBJ databases">
        <title>Genome of Sphingosinicella humi QZX222.</title>
        <authorList>
            <person name="Qiao Z."/>
            <person name="Wang G."/>
        </authorList>
    </citation>
    <scope>NUCLEOTIDE SEQUENCE [LARGE SCALE GENOMIC DNA]</scope>
    <source>
        <strain evidence="1 2">QZX222</strain>
    </source>
</reference>
<proteinExistence type="predicted"/>
<accession>A0A2U2J441</accession>
<evidence type="ECO:0000313" key="2">
    <source>
        <dbReference type="Proteomes" id="UP000245916"/>
    </source>
</evidence>